<reference evidence="1 2" key="1">
    <citation type="submission" date="2015-12" db="EMBL/GenBank/DDBJ databases">
        <title>Draft genome sequence of Moniliophthora roreri, the causal agent of frosty pod rot of cacao.</title>
        <authorList>
            <person name="Aime M.C."/>
            <person name="Diaz-Valderrama J.R."/>
            <person name="Kijpornyongpan T."/>
            <person name="Phillips-Mora W."/>
        </authorList>
    </citation>
    <scope>NUCLEOTIDE SEQUENCE [LARGE SCALE GENOMIC DNA]</scope>
    <source>
        <strain evidence="1 2">MCA 2952</strain>
    </source>
</reference>
<name>A0A0W0ETI6_MONRR</name>
<accession>A0A0W0ETI6</accession>
<proteinExistence type="predicted"/>
<gene>
    <name evidence="1" type="ORF">WG66_19979</name>
</gene>
<protein>
    <recommendedName>
        <fullName evidence="3">BTB domain-containing protein</fullName>
    </recommendedName>
</protein>
<evidence type="ECO:0008006" key="3">
    <source>
        <dbReference type="Google" id="ProtNLM"/>
    </source>
</evidence>
<dbReference type="Proteomes" id="UP000054988">
    <property type="component" value="Unassembled WGS sequence"/>
</dbReference>
<dbReference type="eggNOG" id="KOG0519">
    <property type="taxonomic scope" value="Eukaryota"/>
</dbReference>
<organism evidence="1 2">
    <name type="scientific">Moniliophthora roreri</name>
    <name type="common">Frosty pod rot fungus</name>
    <name type="synonym">Monilia roreri</name>
    <dbReference type="NCBI Taxonomy" id="221103"/>
    <lineage>
        <taxon>Eukaryota</taxon>
        <taxon>Fungi</taxon>
        <taxon>Dikarya</taxon>
        <taxon>Basidiomycota</taxon>
        <taxon>Agaricomycotina</taxon>
        <taxon>Agaricomycetes</taxon>
        <taxon>Agaricomycetidae</taxon>
        <taxon>Agaricales</taxon>
        <taxon>Marasmiineae</taxon>
        <taxon>Marasmiaceae</taxon>
        <taxon>Moniliophthora</taxon>
    </lineage>
</organism>
<dbReference type="EMBL" id="LATX01002554">
    <property type="protein sequence ID" value="KTB27424.1"/>
    <property type="molecule type" value="Genomic_DNA"/>
</dbReference>
<sequence length="331" mass="37285">MLNQAVFLQLANLEPQGYQSAPIEPQRSRTSSNTAELQNPYPSLGSFLEINPIPPSQNFVPDVPSRRPIPNIILLSSDFCSFYADESSLLLYSNNNFRGLLPLLSQEREQQHIFLQDVPSSELEFILRAIYNIPTRTHTVEGNISDFQILSKCINWLPIFGIQPKSIIVPYTHLFDKILSFAPLDPLEVYALVAHYDMHDLAIAVSPHTLPVESSNITEDLAQRMGASYLLRLLRLHIGREEILKNLLGTEPDLHDETAECGFEDQKSLGRMWNMGVASLTWFVRADTATSLIHEIIMAHTGDIVCGECIKARDARLNTVLTEWSMAVRSI</sequence>
<evidence type="ECO:0000313" key="1">
    <source>
        <dbReference type="EMBL" id="KTB27424.1"/>
    </source>
</evidence>
<comment type="caution">
    <text evidence="1">The sequence shown here is derived from an EMBL/GenBank/DDBJ whole genome shotgun (WGS) entry which is preliminary data.</text>
</comment>
<evidence type="ECO:0000313" key="2">
    <source>
        <dbReference type="Proteomes" id="UP000054988"/>
    </source>
</evidence>
<dbReference type="AlphaFoldDB" id="A0A0W0ETI6"/>